<dbReference type="Proteomes" id="UP000009144">
    <property type="component" value="Chromosome"/>
</dbReference>
<dbReference type="EMBL" id="CP003390">
    <property type="protein sequence ID" value="AFI83693.1"/>
    <property type="molecule type" value="Genomic_DNA"/>
</dbReference>
<sequence length="172" mass="19125">MFIESILYQLSSWFLIPVLLTIIFAFVYTLYQLGQFLIEGLFRLRKGTEGCALWQYRQQHPTLDSEHMELFILKELEGLRITARTAPLLGLVATMIPMGPALAGVAAGEMALVGEQVGIAFAAVIVALIAASGCFIMLTIKRRWRVTTLKHIEDIQSASCTNNRHNSIKEAA</sequence>
<dbReference type="AlphaFoldDB" id="I1XH24"/>
<dbReference type="RefSeq" id="WP_014706068.1">
    <property type="nucleotide sequence ID" value="NC_017857.3"/>
</dbReference>
<gene>
    <name evidence="1" type="ordered locus">Q7A_851</name>
</gene>
<evidence type="ECO:0000313" key="2">
    <source>
        <dbReference type="Proteomes" id="UP000009144"/>
    </source>
</evidence>
<keyword evidence="2" id="KW-1185">Reference proteome</keyword>
<proteinExistence type="predicted"/>
<dbReference type="HOGENOM" id="CLU_088835_2_0_6"/>
<dbReference type="OrthoDB" id="3178152at2"/>
<name>I1XH24_METNJ</name>
<accession>I1XH24</accession>
<dbReference type="KEGG" id="mej:Q7A_851"/>
<evidence type="ECO:0000313" key="1">
    <source>
        <dbReference type="EMBL" id="AFI83693.1"/>
    </source>
</evidence>
<reference evidence="1 2" key="1">
    <citation type="journal article" date="2012" name="J. Bacteriol.">
        <title>Complete genome sequences of Methylophaga sp. strain JAM1 and Methylophaga sp. strain JAM7.</title>
        <authorList>
            <person name="Villeneuve C."/>
            <person name="Martineau C."/>
            <person name="Mauffrey F."/>
            <person name="Villemur R."/>
        </authorList>
    </citation>
    <scope>NUCLEOTIDE SEQUENCE [LARGE SCALE GENOMIC DNA]</scope>
    <source>
        <strain evidence="1 2">JAM1</strain>
    </source>
</reference>
<dbReference type="eggNOG" id="COG0811">
    <property type="taxonomic scope" value="Bacteria"/>
</dbReference>
<dbReference type="PATRIC" id="fig|754476.3.peg.839"/>
<protein>
    <submittedName>
        <fullName evidence="1">Transporter PduT for various metalloporphyrins</fullName>
    </submittedName>
</protein>
<dbReference type="STRING" id="754476.Q7A_851"/>
<organism evidence="1 2">
    <name type="scientific">Methylophaga nitratireducenticrescens</name>
    <dbReference type="NCBI Taxonomy" id="754476"/>
    <lineage>
        <taxon>Bacteria</taxon>
        <taxon>Pseudomonadati</taxon>
        <taxon>Pseudomonadota</taxon>
        <taxon>Gammaproteobacteria</taxon>
        <taxon>Thiotrichales</taxon>
        <taxon>Piscirickettsiaceae</taxon>
        <taxon>Methylophaga</taxon>
    </lineage>
</organism>
<reference evidence="1 2" key="2">
    <citation type="journal article" date="2013" name="Int. J. Syst. Evol. Microbiol.">
        <title>Methylophaga nitratireducenticrescens sp. nov. and Methylophaga frappieri sp. nov., isolated from the biofilm of the methanol-fed denitrification system treating the seawater at the Montreal Biodome.</title>
        <authorList>
            <person name="Villeneuve C."/>
            <person name="Martineau C."/>
            <person name="Mauffrey F."/>
            <person name="Villemur R."/>
        </authorList>
    </citation>
    <scope>NUCLEOTIDE SEQUENCE [LARGE SCALE GENOMIC DNA]</scope>
    <source>
        <strain evidence="1 2">JAM1</strain>
    </source>
</reference>